<organism evidence="7 8">
    <name type="scientific">Anseongella ginsenosidimutans</name>
    <dbReference type="NCBI Taxonomy" id="496056"/>
    <lineage>
        <taxon>Bacteria</taxon>
        <taxon>Pseudomonadati</taxon>
        <taxon>Bacteroidota</taxon>
        <taxon>Sphingobacteriia</taxon>
        <taxon>Sphingobacteriales</taxon>
        <taxon>Sphingobacteriaceae</taxon>
        <taxon>Anseongella</taxon>
    </lineage>
</organism>
<accession>A0A4R3KZ14</accession>
<dbReference type="InterPro" id="IPR036737">
    <property type="entry name" value="OmpA-like_sf"/>
</dbReference>
<evidence type="ECO:0000256" key="5">
    <source>
        <dbReference type="SAM" id="SignalP"/>
    </source>
</evidence>
<dbReference type="PANTHER" id="PTHR30329:SF21">
    <property type="entry name" value="LIPOPROTEIN YIAD-RELATED"/>
    <property type="match status" value="1"/>
</dbReference>
<evidence type="ECO:0000256" key="4">
    <source>
        <dbReference type="PROSITE-ProRule" id="PRU00473"/>
    </source>
</evidence>
<comment type="subcellular location">
    <subcellularLocation>
        <location evidence="1">Cell outer membrane</location>
    </subcellularLocation>
</comment>
<dbReference type="RefSeq" id="WP_132127735.1">
    <property type="nucleotide sequence ID" value="NZ_CP042432.1"/>
</dbReference>
<dbReference type="PRINTS" id="PR01023">
    <property type="entry name" value="NAFLGMOTY"/>
</dbReference>
<proteinExistence type="predicted"/>
<dbReference type="PROSITE" id="PS51257">
    <property type="entry name" value="PROKAR_LIPOPROTEIN"/>
    <property type="match status" value="1"/>
</dbReference>
<feature type="chain" id="PRO_5020582828" evidence="5">
    <location>
        <begin position="20"/>
        <end position="172"/>
    </location>
</feature>
<dbReference type="PROSITE" id="PS01068">
    <property type="entry name" value="OMPA_1"/>
    <property type="match status" value="1"/>
</dbReference>
<keyword evidence="8" id="KW-1185">Reference proteome</keyword>
<dbReference type="SUPFAM" id="SSF103088">
    <property type="entry name" value="OmpA-like"/>
    <property type="match status" value="1"/>
</dbReference>
<dbReference type="Gene3D" id="3.30.1330.60">
    <property type="entry name" value="OmpA-like domain"/>
    <property type="match status" value="1"/>
</dbReference>
<dbReference type="PROSITE" id="PS51123">
    <property type="entry name" value="OMPA_2"/>
    <property type="match status" value="1"/>
</dbReference>
<keyword evidence="5" id="KW-0732">Signal</keyword>
<evidence type="ECO:0000256" key="1">
    <source>
        <dbReference type="ARBA" id="ARBA00004442"/>
    </source>
</evidence>
<name>A0A4R3KZ14_9SPHI</name>
<dbReference type="OrthoDB" id="9782229at2"/>
<dbReference type="InterPro" id="IPR006665">
    <property type="entry name" value="OmpA-like"/>
</dbReference>
<sequence length="172" mass="19049">MRKYLLLTFSIALCLSLFSCKSKQIIVEQAPQQETAPDTRVADMQEDMPGTKVEEVAEGVKVTFDSNILFELNSSYLTDAAHGKLQELAGALKKHSYSAIQIDGHTDNTGTDDYNKWLSERRAESVKKYMESLGIPAARMQTEGYGESKPLASNDTAAGQARNRRVEVIISK</sequence>
<feature type="domain" description="OmpA-like" evidence="6">
    <location>
        <begin position="57"/>
        <end position="172"/>
    </location>
</feature>
<protein>
    <submittedName>
        <fullName evidence="7">Outer membrane protein OmpA-like peptidoglycan-associated protein</fullName>
    </submittedName>
</protein>
<reference evidence="7 8" key="1">
    <citation type="submission" date="2019-03" db="EMBL/GenBank/DDBJ databases">
        <title>Genomic Encyclopedia of Type Strains, Phase IV (KMG-IV): sequencing the most valuable type-strain genomes for metagenomic binning, comparative biology and taxonomic classification.</title>
        <authorList>
            <person name="Goeker M."/>
        </authorList>
    </citation>
    <scope>NUCLEOTIDE SEQUENCE [LARGE SCALE GENOMIC DNA]</scope>
    <source>
        <strain evidence="7 8">DSM 21100</strain>
    </source>
</reference>
<evidence type="ECO:0000259" key="6">
    <source>
        <dbReference type="PROSITE" id="PS51123"/>
    </source>
</evidence>
<keyword evidence="3" id="KW-0998">Cell outer membrane</keyword>
<keyword evidence="2 4" id="KW-0472">Membrane</keyword>
<dbReference type="InterPro" id="IPR006690">
    <property type="entry name" value="OMPA-like_CS"/>
</dbReference>
<dbReference type="EMBL" id="SMAD01000001">
    <property type="protein sequence ID" value="TCS90296.1"/>
    <property type="molecule type" value="Genomic_DNA"/>
</dbReference>
<comment type="caution">
    <text evidence="7">The sequence shown here is derived from an EMBL/GenBank/DDBJ whole genome shotgun (WGS) entry which is preliminary data.</text>
</comment>
<evidence type="ECO:0000256" key="2">
    <source>
        <dbReference type="ARBA" id="ARBA00023136"/>
    </source>
</evidence>
<dbReference type="Proteomes" id="UP000295807">
    <property type="component" value="Unassembled WGS sequence"/>
</dbReference>
<dbReference type="Pfam" id="PF00691">
    <property type="entry name" value="OmpA"/>
    <property type="match status" value="1"/>
</dbReference>
<evidence type="ECO:0000313" key="7">
    <source>
        <dbReference type="EMBL" id="TCS90296.1"/>
    </source>
</evidence>
<dbReference type="InterPro" id="IPR006664">
    <property type="entry name" value="OMP_bac"/>
</dbReference>
<dbReference type="InterPro" id="IPR050330">
    <property type="entry name" value="Bact_OuterMem_StrucFunc"/>
</dbReference>
<dbReference type="GO" id="GO:0009279">
    <property type="term" value="C:cell outer membrane"/>
    <property type="evidence" value="ECO:0007669"/>
    <property type="project" value="UniProtKB-SubCell"/>
</dbReference>
<dbReference type="PANTHER" id="PTHR30329">
    <property type="entry name" value="STATOR ELEMENT OF FLAGELLAR MOTOR COMPLEX"/>
    <property type="match status" value="1"/>
</dbReference>
<dbReference type="CDD" id="cd07185">
    <property type="entry name" value="OmpA_C-like"/>
    <property type="match status" value="1"/>
</dbReference>
<evidence type="ECO:0000256" key="3">
    <source>
        <dbReference type="ARBA" id="ARBA00023237"/>
    </source>
</evidence>
<dbReference type="AlphaFoldDB" id="A0A4R3KZ14"/>
<evidence type="ECO:0000313" key="8">
    <source>
        <dbReference type="Proteomes" id="UP000295807"/>
    </source>
</evidence>
<feature type="signal peptide" evidence="5">
    <location>
        <begin position="1"/>
        <end position="19"/>
    </location>
</feature>
<dbReference type="PRINTS" id="PR01021">
    <property type="entry name" value="OMPADOMAIN"/>
</dbReference>
<gene>
    <name evidence="7" type="ORF">EDD80_101496</name>
</gene>